<dbReference type="Gene3D" id="1.10.287.130">
    <property type="match status" value="2"/>
</dbReference>
<feature type="domain" description="Histidine kinase" evidence="9">
    <location>
        <begin position="327"/>
        <end position="544"/>
    </location>
</feature>
<keyword evidence="5" id="KW-0418">Kinase</keyword>
<dbReference type="FunFam" id="3.30.565.10:FF:000006">
    <property type="entry name" value="Sensor histidine kinase WalK"/>
    <property type="match status" value="1"/>
</dbReference>
<dbReference type="Pfam" id="PF02518">
    <property type="entry name" value="HATPase_c"/>
    <property type="match status" value="2"/>
</dbReference>
<evidence type="ECO:0000313" key="12">
    <source>
        <dbReference type="Proteomes" id="UP000268313"/>
    </source>
</evidence>
<keyword evidence="12" id="KW-1185">Reference proteome</keyword>
<protein>
    <recommendedName>
        <fullName evidence="2">histidine kinase</fullName>
        <ecNumber evidence="2">2.7.13.3</ecNumber>
    </recommendedName>
</protein>
<dbReference type="CDD" id="cd00082">
    <property type="entry name" value="HisKA"/>
    <property type="match status" value="2"/>
</dbReference>
<gene>
    <name evidence="11" type="ORF">D7X32_29345</name>
</gene>
<dbReference type="GO" id="GO:0000155">
    <property type="term" value="F:phosphorelay sensor kinase activity"/>
    <property type="evidence" value="ECO:0007669"/>
    <property type="project" value="InterPro"/>
</dbReference>
<dbReference type="Pfam" id="PF00512">
    <property type="entry name" value="HisKA"/>
    <property type="match status" value="2"/>
</dbReference>
<dbReference type="InterPro" id="IPR003594">
    <property type="entry name" value="HATPase_dom"/>
</dbReference>
<evidence type="ECO:0000256" key="7">
    <source>
        <dbReference type="SAM" id="Coils"/>
    </source>
</evidence>
<dbReference type="InterPro" id="IPR005467">
    <property type="entry name" value="His_kinase_dom"/>
</dbReference>
<feature type="region of interest" description="Disordered" evidence="8">
    <location>
        <begin position="955"/>
        <end position="975"/>
    </location>
</feature>
<dbReference type="CDD" id="cd17574">
    <property type="entry name" value="REC_OmpR"/>
    <property type="match status" value="1"/>
</dbReference>
<evidence type="ECO:0000256" key="4">
    <source>
        <dbReference type="ARBA" id="ARBA00022679"/>
    </source>
</evidence>
<dbReference type="SUPFAM" id="SSF111126">
    <property type="entry name" value="Ligand-binding domain in the NO signalling and Golgi transport"/>
    <property type="match status" value="1"/>
</dbReference>
<dbReference type="Proteomes" id="UP000268313">
    <property type="component" value="Unassembled WGS sequence"/>
</dbReference>
<dbReference type="SMART" id="SM00388">
    <property type="entry name" value="HisKA"/>
    <property type="match status" value="2"/>
</dbReference>
<dbReference type="InterPro" id="IPR004358">
    <property type="entry name" value="Sig_transdc_His_kin-like_C"/>
</dbReference>
<dbReference type="PRINTS" id="PR00344">
    <property type="entry name" value="BCTRLSENSOR"/>
</dbReference>
<keyword evidence="3 6" id="KW-0597">Phosphoprotein</keyword>
<feature type="domain" description="Response regulatory" evidence="10">
    <location>
        <begin position="600"/>
        <end position="715"/>
    </location>
</feature>
<name>A0A3A8JTK0_9BACT</name>
<dbReference type="PANTHER" id="PTHR43547">
    <property type="entry name" value="TWO-COMPONENT HISTIDINE KINASE"/>
    <property type="match status" value="1"/>
</dbReference>
<evidence type="ECO:0000256" key="6">
    <source>
        <dbReference type="PROSITE-ProRule" id="PRU00169"/>
    </source>
</evidence>
<evidence type="ECO:0000256" key="5">
    <source>
        <dbReference type="ARBA" id="ARBA00022777"/>
    </source>
</evidence>
<dbReference type="InterPro" id="IPR036890">
    <property type="entry name" value="HATPase_C_sf"/>
</dbReference>
<evidence type="ECO:0000256" key="2">
    <source>
        <dbReference type="ARBA" id="ARBA00012438"/>
    </source>
</evidence>
<dbReference type="Gene3D" id="3.40.50.2300">
    <property type="match status" value="1"/>
</dbReference>
<evidence type="ECO:0000256" key="1">
    <source>
        <dbReference type="ARBA" id="ARBA00000085"/>
    </source>
</evidence>
<evidence type="ECO:0000259" key="9">
    <source>
        <dbReference type="PROSITE" id="PS50109"/>
    </source>
</evidence>
<reference evidence="12" key="1">
    <citation type="submission" date="2018-09" db="EMBL/GenBank/DDBJ databases">
        <authorList>
            <person name="Livingstone P.G."/>
            <person name="Whitworth D.E."/>
        </authorList>
    </citation>
    <scope>NUCLEOTIDE SEQUENCE [LARGE SCALE GENOMIC DNA]</scope>
    <source>
        <strain evidence="12">CA043D</strain>
    </source>
</reference>
<keyword evidence="4" id="KW-0808">Transferase</keyword>
<feature type="domain" description="Histidine kinase" evidence="9">
    <location>
        <begin position="739"/>
        <end position="951"/>
    </location>
</feature>
<dbReference type="PANTHER" id="PTHR43547:SF2">
    <property type="entry name" value="HYBRID SIGNAL TRANSDUCTION HISTIDINE KINASE C"/>
    <property type="match status" value="1"/>
</dbReference>
<dbReference type="InterPro" id="IPR011006">
    <property type="entry name" value="CheY-like_superfamily"/>
</dbReference>
<dbReference type="InterPro" id="IPR003661">
    <property type="entry name" value="HisK_dim/P_dom"/>
</dbReference>
<dbReference type="EMBL" id="RAWE01000140">
    <property type="protein sequence ID" value="RKG98515.1"/>
    <property type="molecule type" value="Genomic_DNA"/>
</dbReference>
<organism evidence="11 12">
    <name type="scientific">Corallococcus carmarthensis</name>
    <dbReference type="NCBI Taxonomy" id="2316728"/>
    <lineage>
        <taxon>Bacteria</taxon>
        <taxon>Pseudomonadati</taxon>
        <taxon>Myxococcota</taxon>
        <taxon>Myxococcia</taxon>
        <taxon>Myxococcales</taxon>
        <taxon>Cystobacterineae</taxon>
        <taxon>Myxococcaceae</taxon>
        <taxon>Corallococcus</taxon>
    </lineage>
</organism>
<sequence>MTQRLPAVKVQDVSPDNAPEVSVRATSTLLLYFEHRYGAERLAKVWREHGFSLGLDYMRQPTNYVSLRFLERAAMALRQESGDSRFMREAGLFTASPQALGFVFYMLRAFGSPKACYKQTIDFSPSYNRVGTFAVDLLEHKRLRLSYRSSIPEQNRNICELRMGQFASFPTIWGLAPAEVRETECQVLGGEACRYHLTWSDPPALWGHYLGLLLGMVSGLLATHVGWGDALFSVASLGVGGFALGGWLDRRRELKRKDELLAAQAQANMGSLRELQQRYDEVFGSNVALEDRVVARTRELSEANAKLESALVKQREQDRLKTEFFDNVSHELRTPLTLILLSLDALQKEPESLPTVVRQHLVTLDRSTQRLLRLIDNLLNLAQLEAGKVRLRYQPLELHAFLSSQLLPFRTVAEKQGLTLTLEGGPVSPVHVDAERIEGVFHNLVSNALKFTPAGGSILVRLREDDTDVHVEVVDTGQGMAPADLAVIFDRFAQADTSGTRRFGGSGIGLALVKETLELHSGHIEVSSTVGQGSSFRVRLPKGTQHLREDLRERRATDLPTRRERRSSGRFATVLAATVAGAQRPTEPQDHTRADAKAPRILVVEDDAEIRAFIADILAPSYRVLEATNGEEGVRRALEERPDLVVSDVMMPVLSGLNLLVQLRAHAQTVDLPVILLTARQEVSAKVEALGAGANDYLGKPFSPRELLARVETQLRLREAAVRAAENERLAAIGLLTSGFAHEVRNPLNGLMNALIPLKEVVQGKQTGGDPNLGPAMLEVMEECGQRIRHLAESLLSFVRTAEKPVSVRLDQALDSTLSVLGWRVPPGVVVERSYQCADPILGDPGTLNQVWLNLLDNALRAVGDTGRVQVETAQQGEEALVTIVDTGVGIRPEDLERLFQPFFSTRAAGEGTGLGLALSRRIVLQHGGRILITSQMGKGTRVEVRLPLRPAHAEPMAQTPTTGTSRGRWSRRIG</sequence>
<dbReference type="EC" id="2.7.13.3" evidence="2"/>
<dbReference type="SUPFAM" id="SSF55874">
    <property type="entry name" value="ATPase domain of HSP90 chaperone/DNA topoisomerase II/histidine kinase"/>
    <property type="match status" value="2"/>
</dbReference>
<evidence type="ECO:0000313" key="11">
    <source>
        <dbReference type="EMBL" id="RKG98515.1"/>
    </source>
</evidence>
<keyword evidence="7" id="KW-0175">Coiled coil</keyword>
<dbReference type="Pfam" id="PF00072">
    <property type="entry name" value="Response_reg"/>
    <property type="match status" value="1"/>
</dbReference>
<dbReference type="SUPFAM" id="SSF47384">
    <property type="entry name" value="Homodimeric domain of signal transducing histidine kinase"/>
    <property type="match status" value="2"/>
</dbReference>
<dbReference type="SMART" id="SM00448">
    <property type="entry name" value="REC"/>
    <property type="match status" value="1"/>
</dbReference>
<proteinExistence type="predicted"/>
<dbReference type="InterPro" id="IPR001789">
    <property type="entry name" value="Sig_transdc_resp-reg_receiver"/>
</dbReference>
<dbReference type="InterPro" id="IPR024096">
    <property type="entry name" value="NO_sig/Golgi_transp_ligand-bd"/>
</dbReference>
<accession>A0A3A8JTK0</accession>
<dbReference type="SUPFAM" id="SSF52172">
    <property type="entry name" value="CheY-like"/>
    <property type="match status" value="1"/>
</dbReference>
<feature type="coiled-coil region" evidence="7">
    <location>
        <begin position="272"/>
        <end position="317"/>
    </location>
</feature>
<dbReference type="InterPro" id="IPR036097">
    <property type="entry name" value="HisK_dim/P_sf"/>
</dbReference>
<dbReference type="CDD" id="cd16922">
    <property type="entry name" value="HATPase_EvgS-ArcB-TorS-like"/>
    <property type="match status" value="1"/>
</dbReference>
<dbReference type="OrthoDB" id="5477177at2"/>
<dbReference type="RefSeq" id="WP_120605868.1">
    <property type="nucleotide sequence ID" value="NZ_RAWE01000140.1"/>
</dbReference>
<dbReference type="AlphaFoldDB" id="A0A3A8JTK0"/>
<feature type="modified residue" description="4-aspartylphosphate" evidence="6">
    <location>
        <position position="648"/>
    </location>
</feature>
<evidence type="ECO:0000256" key="8">
    <source>
        <dbReference type="SAM" id="MobiDB-lite"/>
    </source>
</evidence>
<dbReference type="PROSITE" id="PS50109">
    <property type="entry name" value="HIS_KIN"/>
    <property type="match status" value="2"/>
</dbReference>
<dbReference type="Gene3D" id="3.30.565.10">
    <property type="entry name" value="Histidine kinase-like ATPase, C-terminal domain"/>
    <property type="match status" value="2"/>
</dbReference>
<comment type="catalytic activity">
    <reaction evidence="1">
        <text>ATP + protein L-histidine = ADP + protein N-phospho-L-histidine.</text>
        <dbReference type="EC" id="2.7.13.3"/>
    </reaction>
</comment>
<comment type="caution">
    <text evidence="11">The sequence shown here is derived from an EMBL/GenBank/DDBJ whole genome shotgun (WGS) entry which is preliminary data.</text>
</comment>
<dbReference type="SMART" id="SM00387">
    <property type="entry name" value="HATPase_c"/>
    <property type="match status" value="2"/>
</dbReference>
<dbReference type="PROSITE" id="PS50110">
    <property type="entry name" value="RESPONSE_REGULATORY"/>
    <property type="match status" value="1"/>
</dbReference>
<evidence type="ECO:0000259" key="10">
    <source>
        <dbReference type="PROSITE" id="PS50110"/>
    </source>
</evidence>
<evidence type="ECO:0000256" key="3">
    <source>
        <dbReference type="ARBA" id="ARBA00022553"/>
    </source>
</evidence>